<sequence>MLINISIQGGEISRVLVLGYLCPCLVITKTNVDKLIYCFARTVISRYKHTTDFINRLTSLVRYGNHINRQPFCSISVSAKRRCGYFCRSINFLSVLIDGIS</sequence>
<protein>
    <submittedName>
        <fullName evidence="1">Uncharacterized protein</fullName>
    </submittedName>
</protein>
<reference evidence="1 2" key="1">
    <citation type="submission" date="2018-06" db="EMBL/GenBank/DDBJ databases">
        <authorList>
            <consortium name="Pathogen Informatics"/>
            <person name="Doyle S."/>
        </authorList>
    </citation>
    <scope>NUCLEOTIDE SEQUENCE [LARGE SCALE GENOMIC DNA]</scope>
    <source>
        <strain evidence="1 2">NCTC9177</strain>
    </source>
</reference>
<dbReference type="EMBL" id="UGKR01000002">
    <property type="protein sequence ID" value="STS86382.1"/>
    <property type="molecule type" value="Genomic_DNA"/>
</dbReference>
<dbReference type="AlphaFoldDB" id="A0A7H4M7T2"/>
<proteinExistence type="predicted"/>
<evidence type="ECO:0000313" key="1">
    <source>
        <dbReference type="EMBL" id="STS86382.1"/>
    </source>
</evidence>
<name>A0A7H4M7T2_KLEVA</name>
<accession>A0A7H4M7T2</accession>
<evidence type="ECO:0000313" key="2">
    <source>
        <dbReference type="Proteomes" id="UP000254545"/>
    </source>
</evidence>
<organism evidence="1 2">
    <name type="scientific">Klebsiella variicola</name>
    <dbReference type="NCBI Taxonomy" id="244366"/>
    <lineage>
        <taxon>Bacteria</taxon>
        <taxon>Pseudomonadati</taxon>
        <taxon>Pseudomonadota</taxon>
        <taxon>Gammaproteobacteria</taxon>
        <taxon>Enterobacterales</taxon>
        <taxon>Enterobacteriaceae</taxon>
        <taxon>Klebsiella/Raoultella group</taxon>
        <taxon>Klebsiella</taxon>
        <taxon>Klebsiella pneumoniae complex</taxon>
    </lineage>
</organism>
<gene>
    <name evidence="1" type="ORF">NCTC9177_00136</name>
</gene>
<comment type="caution">
    <text evidence="1">The sequence shown here is derived from an EMBL/GenBank/DDBJ whole genome shotgun (WGS) entry which is preliminary data.</text>
</comment>
<dbReference type="Proteomes" id="UP000254545">
    <property type="component" value="Unassembled WGS sequence"/>
</dbReference>